<evidence type="ECO:0000313" key="3">
    <source>
        <dbReference type="Proteomes" id="UP000564496"/>
    </source>
</evidence>
<feature type="transmembrane region" description="Helical" evidence="1">
    <location>
        <begin position="154"/>
        <end position="173"/>
    </location>
</feature>
<keyword evidence="1" id="KW-1133">Transmembrane helix</keyword>
<organism evidence="2 3">
    <name type="scientific">Nocardioides panzhihuensis</name>
    <dbReference type="NCBI Taxonomy" id="860243"/>
    <lineage>
        <taxon>Bacteria</taxon>
        <taxon>Bacillati</taxon>
        <taxon>Actinomycetota</taxon>
        <taxon>Actinomycetes</taxon>
        <taxon>Propionibacteriales</taxon>
        <taxon>Nocardioidaceae</taxon>
        <taxon>Nocardioides</taxon>
    </lineage>
</organism>
<evidence type="ECO:0000256" key="1">
    <source>
        <dbReference type="SAM" id="Phobius"/>
    </source>
</evidence>
<keyword evidence="1" id="KW-0812">Transmembrane</keyword>
<comment type="caution">
    <text evidence="2">The sequence shown here is derived from an EMBL/GenBank/DDBJ whole genome shotgun (WGS) entry which is preliminary data.</text>
</comment>
<name>A0A7Z0DJZ6_9ACTN</name>
<gene>
    <name evidence="2" type="ORF">BJ988_001370</name>
</gene>
<dbReference type="AlphaFoldDB" id="A0A7Z0DJZ6"/>
<dbReference type="InterPro" id="IPR012666">
    <property type="entry name" value="CbtA_put"/>
</dbReference>
<feature type="transmembrane region" description="Helical" evidence="1">
    <location>
        <begin position="112"/>
        <end position="134"/>
    </location>
</feature>
<accession>A0A7Z0DJZ6</accession>
<dbReference type="Pfam" id="PF09490">
    <property type="entry name" value="CbtA"/>
    <property type="match status" value="1"/>
</dbReference>
<sequence>MTSTPATLGRTVGHGALAGAVAGCAGAAVMYFLVEPSIRTAIAIEDAASKAAESSGHSHTHAPGHTHVSSELVTRGEQVVYGMLTAVVVGTFIGVAFALVHRYFGRRIAGRGLPGSALILAALGFLTLTLAPAIVIPANPPAVGDPATVNLRTLTYVGTIVCAVAFTGMVIAASRATSLSTRNRTLAASAVAVAGVMVLLFGIPNRPDAIPADVPAGLIWSFRLGSIAQLASMWLVMGAVYGWLATGSRKSKADTTAHDRAGAPAGPLSSV</sequence>
<keyword evidence="3" id="KW-1185">Reference proteome</keyword>
<keyword evidence="1" id="KW-0472">Membrane</keyword>
<proteinExistence type="predicted"/>
<evidence type="ECO:0000313" key="2">
    <source>
        <dbReference type="EMBL" id="NYI76722.1"/>
    </source>
</evidence>
<feature type="transmembrane region" description="Helical" evidence="1">
    <location>
        <begin position="185"/>
        <end position="204"/>
    </location>
</feature>
<protein>
    <submittedName>
        <fullName evidence="2">Putative cobalt transporter CbtA</fullName>
    </submittedName>
</protein>
<dbReference type="Proteomes" id="UP000564496">
    <property type="component" value="Unassembled WGS sequence"/>
</dbReference>
<feature type="transmembrane region" description="Helical" evidence="1">
    <location>
        <begin position="224"/>
        <end position="244"/>
    </location>
</feature>
<dbReference type="RefSeq" id="WP_179657339.1">
    <property type="nucleotide sequence ID" value="NZ_JACBZR010000001.1"/>
</dbReference>
<reference evidence="2 3" key="1">
    <citation type="submission" date="2020-07" db="EMBL/GenBank/DDBJ databases">
        <title>Sequencing the genomes of 1000 actinobacteria strains.</title>
        <authorList>
            <person name="Klenk H.-P."/>
        </authorList>
    </citation>
    <scope>NUCLEOTIDE SEQUENCE [LARGE SCALE GENOMIC DNA]</scope>
    <source>
        <strain evidence="2 3">DSM 26487</strain>
    </source>
</reference>
<feature type="transmembrane region" description="Helical" evidence="1">
    <location>
        <begin position="12"/>
        <end position="34"/>
    </location>
</feature>
<feature type="transmembrane region" description="Helical" evidence="1">
    <location>
        <begin position="79"/>
        <end position="100"/>
    </location>
</feature>
<dbReference type="EMBL" id="JACBZR010000001">
    <property type="protein sequence ID" value="NYI76722.1"/>
    <property type="molecule type" value="Genomic_DNA"/>
</dbReference>